<dbReference type="AlphaFoldDB" id="A0AAW7ZGU8"/>
<keyword evidence="1" id="KW-0472">Membrane</keyword>
<sequence length="225" mass="25145">MFNRKIKVQSQSFRLVVLGLCLIYLAILCILVREIYQGKVAIALARSELASISKDIGMVEKNREGLIALEANLESLYKNFAANYRDGQFLVNLDRSLREAGVRLIGLRTIGITQEEGCFALSLEIELSGDYNRLCGIVGYLENQSNLTEIRELLITKALTESKEEDLTGADPLPGEVPGYLPPDQVVAKFTMLIFFLEPGDVGLLQEEVKNWSFGRQNPFLTPSR</sequence>
<dbReference type="InterPro" id="IPR014717">
    <property type="entry name" value="Transl_elong_EF1B/ribsomal_bS6"/>
</dbReference>
<accession>A0AAW7ZGU8</accession>
<keyword evidence="1" id="KW-0812">Transmembrane</keyword>
<dbReference type="EMBL" id="JARPTC010000023">
    <property type="protein sequence ID" value="MDO7788656.1"/>
    <property type="molecule type" value="Genomic_DNA"/>
</dbReference>
<evidence type="ECO:0000256" key="1">
    <source>
        <dbReference type="SAM" id="Phobius"/>
    </source>
</evidence>
<name>A0AAW7ZGU8_9FIRM</name>
<dbReference type="RefSeq" id="WP_304544786.1">
    <property type="nucleotide sequence ID" value="NZ_JARPTC010000023.1"/>
</dbReference>
<dbReference type="Gene3D" id="3.30.70.60">
    <property type="match status" value="1"/>
</dbReference>
<gene>
    <name evidence="2" type="ORF">P6N53_15615</name>
</gene>
<comment type="caution">
    <text evidence="2">The sequence shown here is derived from an EMBL/GenBank/DDBJ whole genome shotgun (WGS) entry which is preliminary data.</text>
</comment>
<feature type="transmembrane region" description="Helical" evidence="1">
    <location>
        <begin position="12"/>
        <end position="33"/>
    </location>
</feature>
<organism evidence="2 3">
    <name type="scientific">Desulforamulus aquiferis</name>
    <dbReference type="NCBI Taxonomy" id="1397668"/>
    <lineage>
        <taxon>Bacteria</taxon>
        <taxon>Bacillati</taxon>
        <taxon>Bacillota</taxon>
        <taxon>Clostridia</taxon>
        <taxon>Eubacteriales</taxon>
        <taxon>Peptococcaceae</taxon>
        <taxon>Desulforamulus</taxon>
    </lineage>
</organism>
<evidence type="ECO:0000313" key="2">
    <source>
        <dbReference type="EMBL" id="MDO7788656.1"/>
    </source>
</evidence>
<reference evidence="2" key="1">
    <citation type="journal article" date="2023" name="J. Hazard. Mater.">
        <title>Anaerobic biodegradation of pyrene and benzo[a]pyrene by a new sulfate-reducing Desulforamulus aquiferis strain DSA.</title>
        <authorList>
            <person name="Zhang Z."/>
            <person name="Sun J."/>
            <person name="Gong X."/>
            <person name="Wang C."/>
            <person name="Wang H."/>
        </authorList>
    </citation>
    <scope>NUCLEOTIDE SEQUENCE</scope>
    <source>
        <strain evidence="2">DSA</strain>
    </source>
</reference>
<evidence type="ECO:0000313" key="3">
    <source>
        <dbReference type="Proteomes" id="UP001172911"/>
    </source>
</evidence>
<keyword evidence="3" id="KW-1185">Reference proteome</keyword>
<protein>
    <submittedName>
        <fullName evidence="2">Uncharacterized protein</fullName>
    </submittedName>
</protein>
<keyword evidence="1" id="KW-1133">Transmembrane helix</keyword>
<reference evidence="2" key="2">
    <citation type="submission" date="2023-03" db="EMBL/GenBank/DDBJ databases">
        <authorList>
            <person name="Zhang Z."/>
        </authorList>
    </citation>
    <scope>NUCLEOTIDE SEQUENCE</scope>
    <source>
        <strain evidence="2">DSA</strain>
    </source>
</reference>
<dbReference type="Proteomes" id="UP001172911">
    <property type="component" value="Unassembled WGS sequence"/>
</dbReference>
<proteinExistence type="predicted"/>